<keyword evidence="3" id="KW-1185">Reference proteome</keyword>
<dbReference type="OrthoDB" id="8558970at2"/>
<dbReference type="InterPro" id="IPR003111">
    <property type="entry name" value="Lon_prtase_N"/>
</dbReference>
<dbReference type="GO" id="GO:0006508">
    <property type="term" value="P:proteolysis"/>
    <property type="evidence" value="ECO:0007669"/>
    <property type="project" value="UniProtKB-KW"/>
</dbReference>
<keyword evidence="2" id="KW-0645">Protease</keyword>
<dbReference type="Pfam" id="PF02190">
    <property type="entry name" value="LON_substr_bdg"/>
    <property type="match status" value="1"/>
</dbReference>
<dbReference type="RefSeq" id="WP_141272082.1">
    <property type="nucleotide sequence ID" value="NZ_BJLH01000013.1"/>
</dbReference>
<gene>
    <name evidence="2" type="ORF">VCO01S_29240</name>
</gene>
<proteinExistence type="predicted"/>
<dbReference type="EMBL" id="BJLH01000013">
    <property type="protein sequence ID" value="GEA61731.1"/>
    <property type="molecule type" value="Genomic_DNA"/>
</dbReference>
<dbReference type="InterPro" id="IPR015947">
    <property type="entry name" value="PUA-like_sf"/>
</dbReference>
<dbReference type="Proteomes" id="UP000318242">
    <property type="component" value="Unassembled WGS sequence"/>
</dbReference>
<dbReference type="PANTHER" id="PTHR46732:SF8">
    <property type="entry name" value="ATP-DEPENDENT PROTEASE LA (LON) DOMAIN PROTEIN"/>
    <property type="match status" value="1"/>
</dbReference>
<evidence type="ECO:0000313" key="3">
    <source>
        <dbReference type="Proteomes" id="UP000318242"/>
    </source>
</evidence>
<name>A0A4Y3IQC9_9VIBR</name>
<evidence type="ECO:0000313" key="2">
    <source>
        <dbReference type="EMBL" id="GEA61731.1"/>
    </source>
</evidence>
<feature type="domain" description="Lon N-terminal" evidence="1">
    <location>
        <begin position="3"/>
        <end position="189"/>
    </location>
</feature>
<dbReference type="Gene3D" id="1.10.4060.10">
    <property type="entry name" value="BPP1347 like domain"/>
    <property type="match status" value="1"/>
</dbReference>
<dbReference type="Gene3D" id="2.30.130.40">
    <property type="entry name" value="LON domain-like"/>
    <property type="match status" value="1"/>
</dbReference>
<sequence>MSVIKLFPLSSVVLPEGKMNLRIFEPRYKRMISDCCKAGEGFGVCLISEPGNSSPSNISRVGTLAEIIDFEQLSDGFLGVTIVGTRRFRVKRVWSEFDGLRCGEVENLNNWDSRELSRDNLFISDQLQRVYQRFPEIKNLYSHCFFDDATWVSQRWLELLPIEQQQFEHLISQADCDEALRFLSQAIEAQ</sequence>
<reference evidence="2 3" key="1">
    <citation type="submission" date="2019-06" db="EMBL/GenBank/DDBJ databases">
        <title>Whole genome shotgun sequence of Vibrio comitans NBRC 102076.</title>
        <authorList>
            <person name="Hosoyama A."/>
            <person name="Uohara A."/>
            <person name="Ohji S."/>
            <person name="Ichikawa N."/>
        </authorList>
    </citation>
    <scope>NUCLEOTIDE SEQUENCE [LARGE SCALE GENOMIC DNA]</scope>
    <source>
        <strain evidence="2 3">NBRC 102076</strain>
    </source>
</reference>
<dbReference type="InterPro" id="IPR046336">
    <property type="entry name" value="Lon_prtase_N_sf"/>
</dbReference>
<evidence type="ECO:0000259" key="1">
    <source>
        <dbReference type="SMART" id="SM00464"/>
    </source>
</evidence>
<dbReference type="GO" id="GO:0008233">
    <property type="term" value="F:peptidase activity"/>
    <property type="evidence" value="ECO:0007669"/>
    <property type="project" value="UniProtKB-KW"/>
</dbReference>
<keyword evidence="2" id="KW-0378">Hydrolase</keyword>
<organism evidence="2 3">
    <name type="scientific">Vibrio comitans NBRC 102076</name>
    <dbReference type="NCBI Taxonomy" id="1219078"/>
    <lineage>
        <taxon>Bacteria</taxon>
        <taxon>Pseudomonadati</taxon>
        <taxon>Pseudomonadota</taxon>
        <taxon>Gammaproteobacteria</taxon>
        <taxon>Vibrionales</taxon>
        <taxon>Vibrionaceae</taxon>
        <taxon>Vibrio</taxon>
    </lineage>
</organism>
<dbReference type="SMART" id="SM00464">
    <property type="entry name" value="LON"/>
    <property type="match status" value="1"/>
</dbReference>
<dbReference type="AlphaFoldDB" id="A0A4Y3IQC9"/>
<dbReference type="SUPFAM" id="SSF88697">
    <property type="entry name" value="PUA domain-like"/>
    <property type="match status" value="1"/>
</dbReference>
<accession>A0A4Y3IQC9</accession>
<dbReference type="PANTHER" id="PTHR46732">
    <property type="entry name" value="ATP-DEPENDENT PROTEASE LA (LON) DOMAIN PROTEIN"/>
    <property type="match status" value="1"/>
</dbReference>
<comment type="caution">
    <text evidence="2">The sequence shown here is derived from an EMBL/GenBank/DDBJ whole genome shotgun (WGS) entry which is preliminary data.</text>
</comment>
<protein>
    <submittedName>
        <fullName evidence="2">ATP-dependent protease</fullName>
    </submittedName>
</protein>